<evidence type="ECO:0000256" key="4">
    <source>
        <dbReference type="ARBA" id="ARBA00023136"/>
    </source>
</evidence>
<feature type="transmembrane region" description="Helical" evidence="7">
    <location>
        <begin position="220"/>
        <end position="243"/>
    </location>
</feature>
<gene>
    <name evidence="9" type="ORF">EDB81DRAFT_810385</name>
</gene>
<dbReference type="AlphaFoldDB" id="A0A9P9DVM5"/>
<keyword evidence="2 7" id="KW-0812">Transmembrane</keyword>
<feature type="transmembrane region" description="Helical" evidence="7">
    <location>
        <begin position="183"/>
        <end position="208"/>
    </location>
</feature>
<dbReference type="OrthoDB" id="2988756at2759"/>
<evidence type="ECO:0000256" key="1">
    <source>
        <dbReference type="ARBA" id="ARBA00004141"/>
    </source>
</evidence>
<proteinExistence type="inferred from homology"/>
<feature type="transmembrane region" description="Helical" evidence="7">
    <location>
        <begin position="6"/>
        <end position="26"/>
    </location>
</feature>
<keyword evidence="3 7" id="KW-1133">Transmembrane helix</keyword>
<reference evidence="9" key="1">
    <citation type="journal article" date="2021" name="Nat. Commun.">
        <title>Genetic determinants of endophytism in the Arabidopsis root mycobiome.</title>
        <authorList>
            <person name="Mesny F."/>
            <person name="Miyauchi S."/>
            <person name="Thiergart T."/>
            <person name="Pickel B."/>
            <person name="Atanasova L."/>
            <person name="Karlsson M."/>
            <person name="Huettel B."/>
            <person name="Barry K.W."/>
            <person name="Haridas S."/>
            <person name="Chen C."/>
            <person name="Bauer D."/>
            <person name="Andreopoulos W."/>
            <person name="Pangilinan J."/>
            <person name="LaButti K."/>
            <person name="Riley R."/>
            <person name="Lipzen A."/>
            <person name="Clum A."/>
            <person name="Drula E."/>
            <person name="Henrissat B."/>
            <person name="Kohler A."/>
            <person name="Grigoriev I.V."/>
            <person name="Martin F.M."/>
            <person name="Hacquard S."/>
        </authorList>
    </citation>
    <scope>NUCLEOTIDE SEQUENCE</scope>
    <source>
        <strain evidence="9">MPI-CAGE-AT-0147</strain>
    </source>
</reference>
<feature type="region of interest" description="Disordered" evidence="6">
    <location>
        <begin position="367"/>
        <end position="394"/>
    </location>
</feature>
<evidence type="ECO:0000256" key="7">
    <source>
        <dbReference type="SAM" id="Phobius"/>
    </source>
</evidence>
<evidence type="ECO:0000256" key="5">
    <source>
        <dbReference type="ARBA" id="ARBA00038359"/>
    </source>
</evidence>
<dbReference type="InterPro" id="IPR049326">
    <property type="entry name" value="Rhodopsin_dom_fungi"/>
</dbReference>
<dbReference type="EMBL" id="JAGMUV010000020">
    <property type="protein sequence ID" value="KAH7126083.1"/>
    <property type="molecule type" value="Genomic_DNA"/>
</dbReference>
<feature type="transmembrane region" description="Helical" evidence="7">
    <location>
        <begin position="138"/>
        <end position="163"/>
    </location>
</feature>
<feature type="transmembrane region" description="Helical" evidence="7">
    <location>
        <begin position="102"/>
        <end position="126"/>
    </location>
</feature>
<evidence type="ECO:0000256" key="6">
    <source>
        <dbReference type="SAM" id="MobiDB-lite"/>
    </source>
</evidence>
<feature type="transmembrane region" description="Helical" evidence="7">
    <location>
        <begin position="46"/>
        <end position="68"/>
    </location>
</feature>
<comment type="similarity">
    <text evidence="5">Belongs to the SAT4 family.</text>
</comment>
<feature type="region of interest" description="Disordered" evidence="6">
    <location>
        <begin position="294"/>
        <end position="321"/>
    </location>
</feature>
<keyword evidence="10" id="KW-1185">Reference proteome</keyword>
<dbReference type="InterPro" id="IPR052337">
    <property type="entry name" value="SAT4-like"/>
</dbReference>
<accession>A0A9P9DVM5</accession>
<dbReference type="Pfam" id="PF20684">
    <property type="entry name" value="Fung_rhodopsin"/>
    <property type="match status" value="1"/>
</dbReference>
<comment type="subcellular location">
    <subcellularLocation>
        <location evidence="1">Membrane</location>
        <topology evidence="1">Multi-pass membrane protein</topology>
    </subcellularLocation>
</comment>
<dbReference type="PANTHER" id="PTHR33048">
    <property type="entry name" value="PTH11-LIKE INTEGRAL MEMBRANE PROTEIN (AFU_ORTHOLOGUE AFUA_5G11245)"/>
    <property type="match status" value="1"/>
</dbReference>
<comment type="caution">
    <text evidence="9">The sequence shown here is derived from an EMBL/GenBank/DDBJ whole genome shotgun (WGS) entry which is preliminary data.</text>
</comment>
<sequence length="394" mass="43950">MASTGTDPLFVEACIYLGISIIVIGFRTFCRTKQGGFRNLQADDYLMLILIIPLTGETFLGYTVGTWYHGLTNSGMTDKQRAALSPDSDEYKWRVGGSKNQVIGWSVYTTVMWIIKASMCAFYLRLTSGLMRYKTRVYLGFAFIVVSYIMAMCCILFSCQPMHKLWQINPYPGNLCEPAINRLNVYMIMFLNLFTDIYLIMIPIPMLLGAQIARARKAGLVVIFSGGIFVIIAGLLRSIFILQSPITGPRQAATWAVRETFVAVITSNLPLTWGWMRQKLRPLFGSLISSDKSQYKTGPEPGSIMLGNRGDRTTWRSQQRPSVQTTVTSSKNDIFIHADEASSDQINPPAKIFNGITKEVEFEVSSSAVPDSKYPFNGSSVASLESHSPHSPHH</sequence>
<dbReference type="PANTHER" id="PTHR33048:SF2">
    <property type="entry name" value="SRPK"/>
    <property type="match status" value="1"/>
</dbReference>
<dbReference type="GO" id="GO:0016020">
    <property type="term" value="C:membrane"/>
    <property type="evidence" value="ECO:0007669"/>
    <property type="project" value="UniProtKB-SubCell"/>
</dbReference>
<evidence type="ECO:0000259" key="8">
    <source>
        <dbReference type="Pfam" id="PF20684"/>
    </source>
</evidence>
<protein>
    <recommendedName>
        <fullName evidence="8">Rhodopsin domain-containing protein</fullName>
    </recommendedName>
</protein>
<name>A0A9P9DVM5_9HYPO</name>
<evidence type="ECO:0000313" key="9">
    <source>
        <dbReference type="EMBL" id="KAH7126083.1"/>
    </source>
</evidence>
<dbReference type="Proteomes" id="UP000738349">
    <property type="component" value="Unassembled WGS sequence"/>
</dbReference>
<keyword evidence="4 7" id="KW-0472">Membrane</keyword>
<organism evidence="9 10">
    <name type="scientific">Dactylonectria macrodidyma</name>
    <dbReference type="NCBI Taxonomy" id="307937"/>
    <lineage>
        <taxon>Eukaryota</taxon>
        <taxon>Fungi</taxon>
        <taxon>Dikarya</taxon>
        <taxon>Ascomycota</taxon>
        <taxon>Pezizomycotina</taxon>
        <taxon>Sordariomycetes</taxon>
        <taxon>Hypocreomycetidae</taxon>
        <taxon>Hypocreales</taxon>
        <taxon>Nectriaceae</taxon>
        <taxon>Dactylonectria</taxon>
    </lineage>
</organism>
<evidence type="ECO:0000313" key="10">
    <source>
        <dbReference type="Proteomes" id="UP000738349"/>
    </source>
</evidence>
<evidence type="ECO:0000256" key="2">
    <source>
        <dbReference type="ARBA" id="ARBA00022692"/>
    </source>
</evidence>
<evidence type="ECO:0000256" key="3">
    <source>
        <dbReference type="ARBA" id="ARBA00022989"/>
    </source>
</evidence>
<feature type="domain" description="Rhodopsin" evidence="8">
    <location>
        <begin position="27"/>
        <end position="275"/>
    </location>
</feature>